<evidence type="ECO:0000259" key="6">
    <source>
        <dbReference type="PROSITE" id="PS51645"/>
    </source>
</evidence>
<evidence type="ECO:0000256" key="2">
    <source>
        <dbReference type="ARBA" id="ARBA00001974"/>
    </source>
</evidence>
<dbReference type="PRINTS" id="PR00147">
    <property type="entry name" value="DNAPHOTLYASE"/>
</dbReference>
<dbReference type="GO" id="GO:0003904">
    <property type="term" value="F:deoxyribodipyrimidine photo-lyase activity"/>
    <property type="evidence" value="ECO:0007669"/>
    <property type="project" value="UniProtKB-EC"/>
</dbReference>
<comment type="cofactor">
    <cofactor evidence="2">
        <name>FAD</name>
        <dbReference type="ChEBI" id="CHEBI:57692"/>
    </cofactor>
</comment>
<dbReference type="Gene3D" id="3.40.50.620">
    <property type="entry name" value="HUPs"/>
    <property type="match status" value="1"/>
</dbReference>
<keyword evidence="3 5" id="KW-0285">Flavoprotein</keyword>
<dbReference type="SUPFAM" id="SSF52425">
    <property type="entry name" value="Cryptochrome/photolyase, N-terminal domain"/>
    <property type="match status" value="1"/>
</dbReference>
<dbReference type="SUPFAM" id="SSF48173">
    <property type="entry name" value="Cryptochrome/photolyase FAD-binding domain"/>
    <property type="match status" value="1"/>
</dbReference>
<keyword evidence="7" id="KW-0456">Lyase</keyword>
<evidence type="ECO:0000313" key="8">
    <source>
        <dbReference type="Proteomes" id="UP000690515"/>
    </source>
</evidence>
<comment type="caution">
    <text evidence="7">The sequence shown here is derived from an EMBL/GenBank/DDBJ whole genome shotgun (WGS) entry which is preliminary data.</text>
</comment>
<dbReference type="PANTHER" id="PTHR11455">
    <property type="entry name" value="CRYPTOCHROME"/>
    <property type="match status" value="1"/>
</dbReference>
<dbReference type="InterPro" id="IPR036134">
    <property type="entry name" value="Crypto/Photolyase_FAD-like_sf"/>
</dbReference>
<dbReference type="PROSITE" id="PS51645">
    <property type="entry name" value="PHR_CRY_ALPHA_BETA"/>
    <property type="match status" value="1"/>
</dbReference>
<dbReference type="InterPro" id="IPR002081">
    <property type="entry name" value="Cryptochrome/DNA_photolyase_1"/>
</dbReference>
<dbReference type="RefSeq" id="WP_215818046.1">
    <property type="nucleotide sequence ID" value="NZ_JAGSOY010000003.1"/>
</dbReference>
<feature type="domain" description="Photolyase/cryptochrome alpha/beta" evidence="6">
    <location>
        <begin position="1"/>
        <end position="133"/>
    </location>
</feature>
<evidence type="ECO:0000256" key="3">
    <source>
        <dbReference type="ARBA" id="ARBA00022630"/>
    </source>
</evidence>
<name>A0ABS5Z751_9GAMM</name>
<dbReference type="EC" id="4.1.99.3" evidence="7"/>
<dbReference type="InterPro" id="IPR006050">
    <property type="entry name" value="DNA_photolyase_N"/>
</dbReference>
<dbReference type="Proteomes" id="UP000690515">
    <property type="component" value="Unassembled WGS sequence"/>
</dbReference>
<keyword evidence="8" id="KW-1185">Reference proteome</keyword>
<organism evidence="7 8">
    <name type="scientific">Zooshikella harenae</name>
    <dbReference type="NCBI Taxonomy" id="2827238"/>
    <lineage>
        <taxon>Bacteria</taxon>
        <taxon>Pseudomonadati</taxon>
        <taxon>Pseudomonadota</taxon>
        <taxon>Gammaproteobacteria</taxon>
        <taxon>Oceanospirillales</taxon>
        <taxon>Zooshikellaceae</taxon>
        <taxon>Zooshikella</taxon>
    </lineage>
</organism>
<dbReference type="NCBIfam" id="NF007955">
    <property type="entry name" value="PRK10674.1"/>
    <property type="match status" value="1"/>
</dbReference>
<sequence>MTSLVWFRNDLRVQDNTALYQASLRGPVVAVYCLYPAQWLHHNDSPNKIKLALASAAQLQQQLQLLNIPLIIKQLNRYEDSAHYLMHLALQLKCSAVICNKEYGVNEIKRDQQVTQMCISHGLQFEAHTDAVICKPGTLLTKQGEFYKVYSQFRRAFLAEFYRSPCHLLPMPQSQRPITISVLSDSLDVTYTQSAVDNILQHWPPGESEAQQRLNHFLSEKAVDYKTERDFPAIAGTSQLSAYLTLGIVSLRQCLIAAFQHNNNHIEGGNPGIDCWINELIWREFYIHILCGYPTVSKHKPFKPETDNLVWQHDEDLFQAWCQGETGYPIVDAAMKQLVQTGWMHNRLRMVTAMFLTKDLFIDWRLGEAFFMRHLVDGDLAANNGGWQWSASTGTDAAPYFRIFNPTTQGERFDPEGTFIRQFLPALADLPNKQIHAPYKSLPTDEMIPGYPRPIVDHSIAREQTIAAFKELST</sequence>
<comment type="cofactor">
    <cofactor evidence="1">
        <name>(6R)-5,10-methylene-5,6,7,8-tetrahydrofolate</name>
        <dbReference type="ChEBI" id="CHEBI:15636"/>
    </cofactor>
</comment>
<proteinExistence type="inferred from homology"/>
<comment type="similarity">
    <text evidence="5">Belongs to the DNA photolyase family.</text>
</comment>
<keyword evidence="5" id="KW-0157">Chromophore</keyword>
<dbReference type="Pfam" id="PF03441">
    <property type="entry name" value="FAD_binding_7"/>
    <property type="match status" value="1"/>
</dbReference>
<accession>A0ABS5Z751</accession>
<evidence type="ECO:0000256" key="1">
    <source>
        <dbReference type="ARBA" id="ARBA00001932"/>
    </source>
</evidence>
<evidence type="ECO:0000256" key="4">
    <source>
        <dbReference type="ARBA" id="ARBA00022827"/>
    </source>
</evidence>
<dbReference type="EMBL" id="JAGSOY010000003">
    <property type="protein sequence ID" value="MBU2709881.1"/>
    <property type="molecule type" value="Genomic_DNA"/>
</dbReference>
<evidence type="ECO:0000313" key="7">
    <source>
        <dbReference type="EMBL" id="MBU2709881.1"/>
    </source>
</evidence>
<dbReference type="Gene3D" id="1.10.579.10">
    <property type="entry name" value="DNA Cyclobutane Dipyrimidine Photolyase, subunit A, domain 3"/>
    <property type="match status" value="1"/>
</dbReference>
<evidence type="ECO:0000256" key="5">
    <source>
        <dbReference type="RuleBase" id="RU004182"/>
    </source>
</evidence>
<keyword evidence="4 5" id="KW-0274">FAD</keyword>
<reference evidence="7 8" key="1">
    <citation type="submission" date="2021-04" db="EMBL/GenBank/DDBJ databases">
        <authorList>
            <person name="Pira H."/>
            <person name="Risdian C."/>
            <person name="Wink J."/>
        </authorList>
    </citation>
    <scope>NUCLEOTIDE SEQUENCE [LARGE SCALE GENOMIC DNA]</scope>
    <source>
        <strain evidence="7 8">WH53</strain>
    </source>
</reference>
<dbReference type="Pfam" id="PF00875">
    <property type="entry name" value="DNA_photolyase"/>
    <property type="match status" value="1"/>
</dbReference>
<dbReference type="InterPro" id="IPR005101">
    <property type="entry name" value="Cryptochr/Photolyase_FAD-bd"/>
</dbReference>
<dbReference type="InterPro" id="IPR014729">
    <property type="entry name" value="Rossmann-like_a/b/a_fold"/>
</dbReference>
<dbReference type="Gene3D" id="1.25.40.80">
    <property type="match status" value="1"/>
</dbReference>
<dbReference type="PANTHER" id="PTHR11455:SF9">
    <property type="entry name" value="CRYPTOCHROME CIRCADIAN CLOCK 5 ISOFORM X1"/>
    <property type="match status" value="1"/>
</dbReference>
<gene>
    <name evidence="7" type="primary">phrB</name>
    <name evidence="7" type="ORF">KCG35_02300</name>
</gene>
<protein>
    <submittedName>
        <fullName evidence="7">Deoxyribodipyrimidine photo-lyase</fullName>
        <ecNumber evidence="7">4.1.99.3</ecNumber>
    </submittedName>
</protein>
<dbReference type="InterPro" id="IPR036155">
    <property type="entry name" value="Crypto/Photolyase_N_sf"/>
</dbReference>